<sequence length="490" mass="56868">MSIGFEYDGKIKSENQVTMLLKEPENVTLINLITDKVSDSNFPLSITQWLQIGNYIPSDSQEELDSLKTRFQTAAPNLFNKYKRGQLTMNEATFIQYRKAWKLSFLNHRLVSYLTKVEQRNTYKNGPQYNKKLNLVTFLGKKYVKNSIPDLIQAVNFYWKIVPGYPLTQAKFPITEDELIALYKLIDNASLGKTIPANPALQKIEQVNPVWANAIKHKSIQLQEPDYQLVRTAYYANQLIYILSRKNWLPERLLKKSNSKSITSNKKKPVIKINQNNAEKPIVKQNKPHINVKPTNSIVPQTKPLSVTEFKQHLTGIPAKTKFPFDEKSWKTFYKTEHMITFISRNANWIPTQMPDYYAFLTSGSFNFNGANYKQNKYAWEVTSESLKPQLSKATHKAHYPKQTTVGKRSTLEKLNNGAGKKRSKVNTKANISRKKKKLSENSRLVRQEERRMRKSRNRLTYYDDQTYMDYLPVNYPSTRSRHNDGGGWS</sequence>
<dbReference type="EMBL" id="VNHC01000002">
    <property type="protein sequence ID" value="TVV27645.1"/>
    <property type="molecule type" value="Genomic_DNA"/>
</dbReference>
<dbReference type="RefSeq" id="WP_145464085.1">
    <property type="nucleotide sequence ID" value="NZ_VNHC01000002.1"/>
</dbReference>
<proteinExistence type="predicted"/>
<evidence type="ECO:0000313" key="2">
    <source>
        <dbReference type="EMBL" id="TVV27645.1"/>
    </source>
</evidence>
<feature type="compositionally biased region" description="Basic residues" evidence="1">
    <location>
        <begin position="420"/>
        <end position="438"/>
    </location>
</feature>
<accession>A0A9Q8JIA8</accession>
<evidence type="ECO:0000313" key="3">
    <source>
        <dbReference type="Proteomes" id="UP000320012"/>
    </source>
</evidence>
<protein>
    <submittedName>
        <fullName evidence="2">Uncharacterized protein</fullName>
    </submittedName>
</protein>
<feature type="compositionally biased region" description="Basic and acidic residues" evidence="1">
    <location>
        <begin position="439"/>
        <end position="452"/>
    </location>
</feature>
<gene>
    <name evidence="2" type="ORF">FO435_07015</name>
</gene>
<name>A0A9Q8JIA8_9LACO</name>
<reference evidence="2 3" key="1">
    <citation type="submission" date="2019-07" db="EMBL/GenBank/DDBJ databases">
        <title>Genome sequence of Weissella cibaria GK1.</title>
        <authorList>
            <person name="Choi H.-J."/>
        </authorList>
    </citation>
    <scope>NUCLEOTIDE SEQUENCE [LARGE SCALE GENOMIC DNA]</scope>
    <source>
        <strain evidence="2 3">GK1</strain>
    </source>
</reference>
<evidence type="ECO:0000256" key="1">
    <source>
        <dbReference type="SAM" id="MobiDB-lite"/>
    </source>
</evidence>
<organism evidence="2 3">
    <name type="scientific">Weissella cibaria</name>
    <dbReference type="NCBI Taxonomy" id="137591"/>
    <lineage>
        <taxon>Bacteria</taxon>
        <taxon>Bacillati</taxon>
        <taxon>Bacillota</taxon>
        <taxon>Bacilli</taxon>
        <taxon>Lactobacillales</taxon>
        <taxon>Lactobacillaceae</taxon>
        <taxon>Weissella</taxon>
    </lineage>
</organism>
<dbReference type="AlphaFoldDB" id="A0A9Q8JIA8"/>
<comment type="caution">
    <text evidence="2">The sequence shown here is derived from an EMBL/GenBank/DDBJ whole genome shotgun (WGS) entry which is preliminary data.</text>
</comment>
<dbReference type="Proteomes" id="UP000320012">
    <property type="component" value="Unassembled WGS sequence"/>
</dbReference>
<feature type="region of interest" description="Disordered" evidence="1">
    <location>
        <begin position="413"/>
        <end position="458"/>
    </location>
</feature>